<protein>
    <submittedName>
        <fullName evidence="5">Thiazole biosynthesis protein ThiJ</fullName>
    </submittedName>
</protein>
<gene>
    <name evidence="5" type="ORF">GCM10025883_32100</name>
</gene>
<dbReference type="RefSeq" id="WP_284304741.1">
    <property type="nucleotide sequence ID" value="NZ_BSUO01000001.1"/>
</dbReference>
<dbReference type="Proteomes" id="UP001157126">
    <property type="component" value="Unassembled WGS sequence"/>
</dbReference>
<dbReference type="PANTHER" id="PTHR48094">
    <property type="entry name" value="PROTEIN/NUCLEIC ACID DEGLYCASE DJ-1-RELATED"/>
    <property type="match status" value="1"/>
</dbReference>
<evidence type="ECO:0000256" key="1">
    <source>
        <dbReference type="ARBA" id="ARBA00023016"/>
    </source>
</evidence>
<keyword evidence="6" id="KW-1185">Reference proteome</keyword>
<dbReference type="EMBL" id="BSUO01000001">
    <property type="protein sequence ID" value="GMA41165.1"/>
    <property type="molecule type" value="Genomic_DNA"/>
</dbReference>
<dbReference type="InterPro" id="IPR050325">
    <property type="entry name" value="Prot/Nucl_acid_deglycase"/>
</dbReference>
<dbReference type="Pfam" id="PF01965">
    <property type="entry name" value="DJ-1_PfpI"/>
    <property type="match status" value="1"/>
</dbReference>
<keyword evidence="1" id="KW-0346">Stress response</keyword>
<keyword evidence="2" id="KW-0456">Lyase</keyword>
<evidence type="ECO:0000259" key="4">
    <source>
        <dbReference type="Pfam" id="PF01965"/>
    </source>
</evidence>
<accession>A0ABQ6ITB1</accession>
<evidence type="ECO:0000256" key="2">
    <source>
        <dbReference type="ARBA" id="ARBA00023239"/>
    </source>
</evidence>
<feature type="domain" description="DJ-1/PfpI" evidence="4">
    <location>
        <begin position="34"/>
        <end position="231"/>
    </location>
</feature>
<proteinExistence type="inferred from homology"/>
<evidence type="ECO:0000313" key="5">
    <source>
        <dbReference type="EMBL" id="GMA41165.1"/>
    </source>
</evidence>
<evidence type="ECO:0000256" key="3">
    <source>
        <dbReference type="ARBA" id="ARBA00038493"/>
    </source>
</evidence>
<name>A0ABQ6ITB1_9MICO</name>
<comment type="similarity">
    <text evidence="3">Belongs to the peptidase C56 family. HSP31-like subfamily.</text>
</comment>
<dbReference type="Gene3D" id="3.40.50.880">
    <property type="match status" value="1"/>
</dbReference>
<sequence>MMPKQKSRKRVLAVTTSVDEYRTTGYRTGLWLGELTHFYDVVTDAGHEVVIASIDGGFVPLDPESLSTIMLAQGGTKKRYADRAFMDLLRDTPAVSTLRALDFDAIYLTGGHGTMYDFTDPALARLVSDFWAQDKVVSAVCHGPAGLLEATDTKGRPLVAKRKVTGFSWPEEKLAGRADAVPFDLSKALKQRGAKYDKALRPMAKNVVTDGRLITGQNPMSAKAVAKAVLKKLR</sequence>
<dbReference type="InterPro" id="IPR029062">
    <property type="entry name" value="Class_I_gatase-like"/>
</dbReference>
<comment type="caution">
    <text evidence="5">The sequence shown here is derived from an EMBL/GenBank/DDBJ whole genome shotgun (WGS) entry which is preliminary data.</text>
</comment>
<dbReference type="PANTHER" id="PTHR48094:SF11">
    <property type="entry name" value="GLUTATHIONE-INDEPENDENT GLYOXALASE HSP31-RELATED"/>
    <property type="match status" value="1"/>
</dbReference>
<dbReference type="InterPro" id="IPR002818">
    <property type="entry name" value="DJ-1/PfpI"/>
</dbReference>
<reference evidence="6" key="1">
    <citation type="journal article" date="2019" name="Int. J. Syst. Evol. Microbiol.">
        <title>The Global Catalogue of Microorganisms (GCM) 10K type strain sequencing project: providing services to taxonomists for standard genome sequencing and annotation.</title>
        <authorList>
            <consortium name="The Broad Institute Genomics Platform"/>
            <consortium name="The Broad Institute Genome Sequencing Center for Infectious Disease"/>
            <person name="Wu L."/>
            <person name="Ma J."/>
        </authorList>
    </citation>
    <scope>NUCLEOTIDE SEQUENCE [LARGE SCALE GENOMIC DNA]</scope>
    <source>
        <strain evidence="6">NBRC 113072</strain>
    </source>
</reference>
<evidence type="ECO:0000313" key="6">
    <source>
        <dbReference type="Proteomes" id="UP001157126"/>
    </source>
</evidence>
<organism evidence="5 6">
    <name type="scientific">Mobilicoccus caccae</name>
    <dbReference type="NCBI Taxonomy" id="1859295"/>
    <lineage>
        <taxon>Bacteria</taxon>
        <taxon>Bacillati</taxon>
        <taxon>Actinomycetota</taxon>
        <taxon>Actinomycetes</taxon>
        <taxon>Micrococcales</taxon>
        <taxon>Dermatophilaceae</taxon>
        <taxon>Mobilicoccus</taxon>
    </lineage>
</organism>
<dbReference type="SUPFAM" id="SSF52317">
    <property type="entry name" value="Class I glutamine amidotransferase-like"/>
    <property type="match status" value="1"/>
</dbReference>
<dbReference type="CDD" id="cd03141">
    <property type="entry name" value="GATase1_Hsp31_like"/>
    <property type="match status" value="1"/>
</dbReference>